<protein>
    <recommendedName>
        <fullName evidence="13">BSD domain-containing protein</fullName>
    </recommendedName>
</protein>
<dbReference type="SMART" id="SM00503">
    <property type="entry name" value="SynN"/>
    <property type="match status" value="1"/>
</dbReference>
<dbReference type="InterPro" id="IPR000727">
    <property type="entry name" value="T_SNARE_dom"/>
</dbReference>
<dbReference type="InterPro" id="IPR006011">
    <property type="entry name" value="Syntaxin_N"/>
</dbReference>
<evidence type="ECO:0000256" key="3">
    <source>
        <dbReference type="ARBA" id="ARBA00022737"/>
    </source>
</evidence>
<keyword evidence="8" id="KW-0472">Membrane</keyword>
<evidence type="ECO:0000313" key="11">
    <source>
        <dbReference type="EMBL" id="TPX32070.1"/>
    </source>
</evidence>
<dbReference type="Pfam" id="PF05739">
    <property type="entry name" value="SNARE"/>
    <property type="match status" value="1"/>
</dbReference>
<proteinExistence type="inferred from homology"/>
<keyword evidence="12" id="KW-1185">Reference proteome</keyword>
<gene>
    <name evidence="11" type="ORF">SmJEL517_g04782</name>
</gene>
<evidence type="ECO:0000259" key="9">
    <source>
        <dbReference type="PROSITE" id="PS50192"/>
    </source>
</evidence>
<dbReference type="Pfam" id="PF08567">
    <property type="entry name" value="PH_TFIIH"/>
    <property type="match status" value="1"/>
</dbReference>
<evidence type="ECO:0000256" key="7">
    <source>
        <dbReference type="SAM" id="MobiDB-lite"/>
    </source>
</evidence>
<dbReference type="GO" id="GO:0000439">
    <property type="term" value="C:transcription factor TFIIH core complex"/>
    <property type="evidence" value="ECO:0007669"/>
    <property type="project" value="InterPro"/>
</dbReference>
<dbReference type="Gene3D" id="1.20.5.110">
    <property type="match status" value="1"/>
</dbReference>
<evidence type="ECO:0000256" key="2">
    <source>
        <dbReference type="ARBA" id="ARBA00009448"/>
    </source>
</evidence>
<dbReference type="InterPro" id="IPR011993">
    <property type="entry name" value="PH-like_dom_sf"/>
</dbReference>
<dbReference type="Proteomes" id="UP000319731">
    <property type="component" value="Unassembled WGS sequence"/>
</dbReference>
<evidence type="ECO:0000256" key="1">
    <source>
        <dbReference type="ARBA" id="ARBA00004123"/>
    </source>
</evidence>
<keyword evidence="3" id="KW-0677">Repeat</keyword>
<feature type="domain" description="BSD" evidence="10">
    <location>
        <begin position="135"/>
        <end position="191"/>
    </location>
</feature>
<dbReference type="SMART" id="SM00397">
    <property type="entry name" value="t_SNARE"/>
    <property type="match status" value="1"/>
</dbReference>
<evidence type="ECO:0000259" key="10">
    <source>
        <dbReference type="PROSITE" id="PS50858"/>
    </source>
</evidence>
<dbReference type="GO" id="GO:0006351">
    <property type="term" value="P:DNA-templated transcription"/>
    <property type="evidence" value="ECO:0007669"/>
    <property type="project" value="InterPro"/>
</dbReference>
<feature type="region of interest" description="Disordered" evidence="7">
    <location>
        <begin position="353"/>
        <end position="373"/>
    </location>
</feature>
<reference evidence="11 12" key="1">
    <citation type="journal article" date="2019" name="Sci. Rep.">
        <title>Comparative genomics of chytrid fungi reveal insights into the obligate biotrophic and pathogenic lifestyle of Synchytrium endobioticum.</title>
        <authorList>
            <person name="van de Vossenberg B.T.L.H."/>
            <person name="Warris S."/>
            <person name="Nguyen H.D.T."/>
            <person name="van Gent-Pelzer M.P.E."/>
            <person name="Joly D.L."/>
            <person name="van de Geest H.C."/>
            <person name="Bonants P.J.M."/>
            <person name="Smith D.S."/>
            <person name="Levesque C.A."/>
            <person name="van der Lee T.A.J."/>
        </authorList>
    </citation>
    <scope>NUCLEOTIDE SEQUENCE [LARGE SCALE GENOMIC DNA]</scope>
    <source>
        <strain evidence="11 12">JEL517</strain>
    </source>
</reference>
<evidence type="ECO:0000256" key="4">
    <source>
        <dbReference type="ARBA" id="ARBA00023015"/>
    </source>
</evidence>
<feature type="compositionally biased region" description="Low complexity" evidence="7">
    <location>
        <begin position="117"/>
        <end position="130"/>
    </location>
</feature>
<comment type="caution">
    <text evidence="11">The sequence shown here is derived from an EMBL/GenBank/DDBJ whole genome shotgun (WGS) entry which is preliminary data.</text>
</comment>
<dbReference type="InterPro" id="IPR035925">
    <property type="entry name" value="BSD_dom_sf"/>
</dbReference>
<feature type="domain" description="BSD" evidence="10">
    <location>
        <begin position="213"/>
        <end position="265"/>
    </location>
</feature>
<evidence type="ECO:0008006" key="13">
    <source>
        <dbReference type="Google" id="ProtNLM"/>
    </source>
</evidence>
<feature type="transmembrane region" description="Helical" evidence="8">
    <location>
        <begin position="998"/>
        <end position="1020"/>
    </location>
</feature>
<dbReference type="EMBL" id="QEAO01000035">
    <property type="protein sequence ID" value="TPX32070.1"/>
    <property type="molecule type" value="Genomic_DNA"/>
</dbReference>
<dbReference type="GO" id="GO:0005507">
    <property type="term" value="F:copper ion binding"/>
    <property type="evidence" value="ECO:0007669"/>
    <property type="project" value="InterPro"/>
</dbReference>
<dbReference type="RefSeq" id="XP_031023344.1">
    <property type="nucleotide sequence ID" value="XM_031170710.1"/>
</dbReference>
<dbReference type="InterPro" id="IPR001695">
    <property type="entry name" value="Lysyl_oxidase"/>
</dbReference>
<comment type="similarity">
    <text evidence="2">Belongs to the TFB1 family.</text>
</comment>
<evidence type="ECO:0000256" key="6">
    <source>
        <dbReference type="ARBA" id="ARBA00023242"/>
    </source>
</evidence>
<sequence length="1025" mass="115577">MGDVLADYPVKYKKKDGTLRFTKSRIYCTLQGSTTPAVTIMGADITKQHVTAEGAAEPKLKIDTTTTSYTFAFPSSQARDAVKERVATYSANNGAASAPAQASSSNAMTVRKKEGPGKSTSPRPSRSGSTVALLKRKRGDVEVPAVEIEARKQLLSKSPELGKLFRELVVTGMVDEDEFWEMRRSELETATFAATQKSGNLYHSLADIRPVEADGNETIVITTEKVHSMFLQNPALQQAYNENVPDKIPEKEFWTRYFQSKYFYKSRRATGSSATLGQSDKLFDTLKDVLDIDANPDPRRLAYDASNKLVDLSLTAEDHQEVGNAPDSTMQAGNKREYLPVIRKFNRISEDVLKQTQKDSNPRKKVDRSAKAMDSVYAKETELEELEAPKEREAQPLAIQEDDYFENQAAVLSNTTNGNDRHSSQGELDAFSKSMQTWLPKFSPNIAIFRTDAVLRSATEGAKRRKLGHTTDQRPSIDIYPQLVERQNSTLELLRHFWGAFSRPAKAAKADKLAGTLRTTLTVIEAFLRENSANPTAVTLMSSTRQALEKAIKAYESRTIIIDYMDAESDLCLIHENCLSGTGRRKILRFSTMVHNRGTADAVLGHPPADRYAANNPPYWHFDECHHHWHFVAYADYELMSADSNNIILKGHKNGFCLEDLKCDPGYEKKYTCTNQGITMGCADIYERNLACQWIDITDLDQTPGYSDQTPYTLKVTINRQKFFPELDYGNNARPQALVLIIKCRTNSLRPAGGATSDDNDFLHQVDKPQQLIDRIKLNITAIDRLHSRSLVALSNDDSVKSNRKVESLQEETNRLFQKARENVKAMATATKRMKGYEGNVRRAQQSQLAKKLMNAYKYQGVQESFKNKRKQRMEREYRVGKLIVTSGRPNATASEIENAIEHASGPTYSQQILTIGVGEQRHALEEVQNRQVEFQKVEQNIVQLFNLFQDMQVLLDTQQEQIAQVDQHVDNTIAYVEDGSREMQKAVVHRTNTRKKMWYLFMAAIILIAVIAATVYFAFFNNGK</sequence>
<keyword evidence="5" id="KW-0804">Transcription</keyword>
<dbReference type="AlphaFoldDB" id="A0A507BQK8"/>
<keyword evidence="8" id="KW-1133">Transmembrane helix</keyword>
<feature type="domain" description="T-SNARE coiled-coil homology" evidence="9">
    <location>
        <begin position="925"/>
        <end position="987"/>
    </location>
</feature>
<keyword evidence="6" id="KW-0539">Nucleus</keyword>
<evidence type="ECO:0000313" key="12">
    <source>
        <dbReference type="Proteomes" id="UP000319731"/>
    </source>
</evidence>
<dbReference type="InterPro" id="IPR027079">
    <property type="entry name" value="Tfb1/GTF2H1"/>
</dbReference>
<dbReference type="SUPFAM" id="SSF50729">
    <property type="entry name" value="PH domain-like"/>
    <property type="match status" value="1"/>
</dbReference>
<dbReference type="OrthoDB" id="547291at2759"/>
<dbReference type="GeneID" id="42006007"/>
<keyword evidence="8" id="KW-0812">Transmembrane</keyword>
<dbReference type="PANTHER" id="PTHR12856">
    <property type="entry name" value="TRANSCRIPTION INITIATION FACTOR IIH-RELATED"/>
    <property type="match status" value="1"/>
</dbReference>
<dbReference type="InterPro" id="IPR010989">
    <property type="entry name" value="SNARE"/>
</dbReference>
<dbReference type="GO" id="GO:0016020">
    <property type="term" value="C:membrane"/>
    <property type="evidence" value="ECO:0007669"/>
    <property type="project" value="InterPro"/>
</dbReference>
<feature type="region of interest" description="Disordered" evidence="7">
    <location>
        <begin position="93"/>
        <end position="134"/>
    </location>
</feature>
<dbReference type="STRING" id="1806994.A0A507BQK8"/>
<dbReference type="SMART" id="SM00751">
    <property type="entry name" value="BSD"/>
    <property type="match status" value="2"/>
</dbReference>
<comment type="subcellular location">
    <subcellularLocation>
        <location evidence="1">Nucleus</location>
    </subcellularLocation>
</comment>
<dbReference type="InterPro" id="IPR005607">
    <property type="entry name" value="BSD_dom"/>
</dbReference>
<dbReference type="PRINTS" id="PR00074">
    <property type="entry name" value="LYSYLOXIDASE"/>
</dbReference>
<dbReference type="SUPFAM" id="SSF140383">
    <property type="entry name" value="BSD domain-like"/>
    <property type="match status" value="2"/>
</dbReference>
<dbReference type="SUPFAM" id="SSF47661">
    <property type="entry name" value="t-snare proteins"/>
    <property type="match status" value="1"/>
</dbReference>
<keyword evidence="4" id="KW-0805">Transcription regulation</keyword>
<dbReference type="Pfam" id="PF03909">
    <property type="entry name" value="BSD"/>
    <property type="match status" value="1"/>
</dbReference>
<dbReference type="CDD" id="cd13229">
    <property type="entry name" value="PH_TFIIH"/>
    <property type="match status" value="1"/>
</dbReference>
<feature type="compositionally biased region" description="Low complexity" evidence="7">
    <location>
        <begin position="93"/>
        <end position="107"/>
    </location>
</feature>
<dbReference type="Gene3D" id="1.20.58.70">
    <property type="match status" value="1"/>
</dbReference>
<organism evidence="11 12">
    <name type="scientific">Synchytrium microbalum</name>
    <dbReference type="NCBI Taxonomy" id="1806994"/>
    <lineage>
        <taxon>Eukaryota</taxon>
        <taxon>Fungi</taxon>
        <taxon>Fungi incertae sedis</taxon>
        <taxon>Chytridiomycota</taxon>
        <taxon>Chytridiomycota incertae sedis</taxon>
        <taxon>Chytridiomycetes</taxon>
        <taxon>Synchytriales</taxon>
        <taxon>Synchytriaceae</taxon>
        <taxon>Synchytrium</taxon>
    </lineage>
</organism>
<dbReference type="GO" id="GO:0016192">
    <property type="term" value="P:vesicle-mediated transport"/>
    <property type="evidence" value="ECO:0007669"/>
    <property type="project" value="InterPro"/>
</dbReference>
<dbReference type="Gene3D" id="6.10.140.1200">
    <property type="match status" value="1"/>
</dbReference>
<dbReference type="PROSITE" id="PS50192">
    <property type="entry name" value="T_SNARE"/>
    <property type="match status" value="1"/>
</dbReference>
<dbReference type="GO" id="GO:0006289">
    <property type="term" value="P:nucleotide-excision repair"/>
    <property type="evidence" value="ECO:0007669"/>
    <property type="project" value="InterPro"/>
</dbReference>
<name>A0A507BQK8_9FUNG</name>
<dbReference type="PROSITE" id="PS50858">
    <property type="entry name" value="BSD"/>
    <property type="match status" value="2"/>
</dbReference>
<dbReference type="InterPro" id="IPR013876">
    <property type="entry name" value="TFIIH_BTF_p62_N"/>
</dbReference>
<dbReference type="Gene3D" id="1.10.3970.10">
    <property type="entry name" value="BSD domain"/>
    <property type="match status" value="1"/>
</dbReference>
<dbReference type="Gene3D" id="2.30.29.30">
    <property type="entry name" value="Pleckstrin-homology domain (PH domain)/Phosphotyrosine-binding domain (PTB)"/>
    <property type="match status" value="1"/>
</dbReference>
<accession>A0A507BQK8</accession>
<evidence type="ECO:0000256" key="5">
    <source>
        <dbReference type="ARBA" id="ARBA00023163"/>
    </source>
</evidence>
<evidence type="ECO:0000256" key="8">
    <source>
        <dbReference type="SAM" id="Phobius"/>
    </source>
</evidence>
<dbReference type="GO" id="GO:0016641">
    <property type="term" value="F:oxidoreductase activity, acting on the CH-NH2 group of donors, oxygen as acceptor"/>
    <property type="evidence" value="ECO:0007669"/>
    <property type="project" value="InterPro"/>
</dbReference>
<dbReference type="Pfam" id="PF01186">
    <property type="entry name" value="Lysyl_oxidase"/>
    <property type="match status" value="1"/>
</dbReference>